<dbReference type="PANTHER" id="PTHR23239:SF164">
    <property type="entry name" value="KERATIN, TYPE I CYTOSKELETAL 15"/>
    <property type="match status" value="1"/>
</dbReference>
<evidence type="ECO:0000256" key="3">
    <source>
        <dbReference type="ARBA" id="ARBA00023054"/>
    </source>
</evidence>
<evidence type="ECO:0000256" key="2">
    <source>
        <dbReference type="ARBA" id="ARBA00022754"/>
    </source>
</evidence>
<dbReference type="STRING" id="13616.ENSMODP00000058140"/>
<dbReference type="OrthoDB" id="2441647at2759"/>
<dbReference type="PRINTS" id="PR01248">
    <property type="entry name" value="TYPE1KERATIN"/>
</dbReference>
<dbReference type="Bgee" id="ENSMODG00000038367">
    <property type="expression patterns" value="Expressed in extraembryonic membrane and 14 other cell types or tissues"/>
</dbReference>
<dbReference type="Gene3D" id="1.20.5.1160">
    <property type="entry name" value="Vasodilator-stimulated phosphoprotein"/>
    <property type="match status" value="1"/>
</dbReference>
<organism evidence="8 9">
    <name type="scientific">Monodelphis domestica</name>
    <name type="common">Gray short-tailed opossum</name>
    <dbReference type="NCBI Taxonomy" id="13616"/>
    <lineage>
        <taxon>Eukaryota</taxon>
        <taxon>Metazoa</taxon>
        <taxon>Chordata</taxon>
        <taxon>Craniata</taxon>
        <taxon>Vertebrata</taxon>
        <taxon>Euteleostomi</taxon>
        <taxon>Mammalia</taxon>
        <taxon>Metatheria</taxon>
        <taxon>Didelphimorphia</taxon>
        <taxon>Didelphidae</taxon>
        <taxon>Monodelphis</taxon>
    </lineage>
</organism>
<dbReference type="Gene3D" id="1.20.5.170">
    <property type="match status" value="1"/>
</dbReference>
<dbReference type="FunFam" id="1.20.5.170:FF:000002">
    <property type="entry name" value="Type I keratin KA11"/>
    <property type="match status" value="1"/>
</dbReference>
<dbReference type="GO" id="GO:0030280">
    <property type="term" value="F:structural constituent of skin epidermis"/>
    <property type="evidence" value="ECO:0000318"/>
    <property type="project" value="GO_Central"/>
</dbReference>
<dbReference type="InterPro" id="IPR039008">
    <property type="entry name" value="IF_rod_dom"/>
</dbReference>
<evidence type="ECO:0000259" key="7">
    <source>
        <dbReference type="PROSITE" id="PS51842"/>
    </source>
</evidence>
<sequence length="465" mass="50435">MSTTFVQSSSSTYGGGFGGGSIRGTSLLAGGGYGGGSLHGGGGGRISASSARFVSSGSVGGYGGGMSYGFGGGTGGGFSGGVCGGYGGGFGGGFDLGGGDGGLLTGNEKITMQNLNDRLASYLDKVRALEEANTDLEVKIRDWHLKQSPTSPERDYSHYYKVIEELRDKILAATIDNSRVILEIDNARLAADDFRIKYENELALRQSVEADINGLRRVLDELTLSKADLEMQIEGLNEELAYLKKNHEEEMKEYQNQLVGQVNVEMDAAPGVDLTRVLSEMREQYEAIADKNRREAEAWFFSKTEELNKEVASSTEMIQTSKTEITDLRRTLQGLEIELQSQLSMKAGLESSLAETECRYATQLQQIQGLISNLEAQLSDLRNEMECQNQQYQMLLDIKTRLEQEIATYRNLLEGQDSKMVGFSTREGSLSGGGGSSSSSSSSKIRINMEESVDGKVVSSRKREI</sequence>
<dbReference type="InterPro" id="IPR002957">
    <property type="entry name" value="Keratin_I"/>
</dbReference>
<feature type="domain" description="IF rod" evidence="7">
    <location>
        <begin position="108"/>
        <end position="420"/>
    </location>
</feature>
<keyword evidence="9" id="KW-1185">Reference proteome</keyword>
<dbReference type="Pfam" id="PF00038">
    <property type="entry name" value="Filament"/>
    <property type="match status" value="1"/>
</dbReference>
<keyword evidence="2 4" id="KW-0403">Intermediate filament</keyword>
<dbReference type="GeneID" id="100619044"/>
<dbReference type="AlphaFoldDB" id="A0A5F8HF59"/>
<dbReference type="Gene3D" id="1.20.5.500">
    <property type="entry name" value="Single helix bin"/>
    <property type="match status" value="1"/>
</dbReference>
<dbReference type="OMA" id="EARYCAQ"/>
<dbReference type="GO" id="GO:0005856">
    <property type="term" value="C:cytoskeleton"/>
    <property type="evidence" value="ECO:0000318"/>
    <property type="project" value="GO_Central"/>
</dbReference>
<dbReference type="Ensembl" id="ENSMODT00000083344.1">
    <property type="protein sequence ID" value="ENSMODP00000058140.1"/>
    <property type="gene ID" value="ENSMODG00000038367.1"/>
</dbReference>
<evidence type="ECO:0000256" key="6">
    <source>
        <dbReference type="SAM" id="MobiDB-lite"/>
    </source>
</evidence>
<dbReference type="FunFam" id="1.20.5.1160:FF:000002">
    <property type="entry name" value="Type I keratin 10"/>
    <property type="match status" value="1"/>
</dbReference>
<feature type="coiled-coil region" evidence="5">
    <location>
        <begin position="212"/>
        <end position="264"/>
    </location>
</feature>
<keyword evidence="1" id="KW-0416">Keratin</keyword>
<dbReference type="GO" id="GO:0045109">
    <property type="term" value="P:intermediate filament organization"/>
    <property type="evidence" value="ECO:0000318"/>
    <property type="project" value="GO_Central"/>
</dbReference>
<dbReference type="InterPro" id="IPR018039">
    <property type="entry name" value="IF_conserved"/>
</dbReference>
<reference evidence="8" key="3">
    <citation type="submission" date="2025-09" db="UniProtKB">
        <authorList>
            <consortium name="Ensembl"/>
        </authorList>
    </citation>
    <scope>IDENTIFICATION</scope>
</reference>
<dbReference type="PROSITE" id="PS51842">
    <property type="entry name" value="IF_ROD_2"/>
    <property type="match status" value="1"/>
</dbReference>
<keyword evidence="3 5" id="KW-0175">Coiled coil</keyword>
<reference evidence="8" key="2">
    <citation type="submission" date="2025-08" db="UniProtKB">
        <authorList>
            <consortium name="Ensembl"/>
        </authorList>
    </citation>
    <scope>IDENTIFICATION</scope>
</reference>
<name>A0A5F8HF59_MONDO</name>
<dbReference type="GO" id="GO:0045095">
    <property type="term" value="C:keratin filament"/>
    <property type="evidence" value="ECO:0000318"/>
    <property type="project" value="GO_Central"/>
</dbReference>
<accession>A0A5F8HF59</accession>
<dbReference type="SMART" id="SM01391">
    <property type="entry name" value="Filament"/>
    <property type="match status" value="1"/>
</dbReference>
<dbReference type="FunFam" id="1.20.5.500:FF:000001">
    <property type="entry name" value="Type II keratin 23"/>
    <property type="match status" value="1"/>
</dbReference>
<dbReference type="SUPFAM" id="SSF64593">
    <property type="entry name" value="Intermediate filament protein, coiled coil region"/>
    <property type="match status" value="2"/>
</dbReference>
<dbReference type="GeneTree" id="ENSGT00940000154403"/>
<protein>
    <submittedName>
        <fullName evidence="8">Keratin, type I cytoskeletal 15</fullName>
    </submittedName>
</protein>
<evidence type="ECO:0000313" key="8">
    <source>
        <dbReference type="Ensembl" id="ENSMODP00000058140.1"/>
    </source>
</evidence>
<dbReference type="KEGG" id="mdo:100619044"/>
<feature type="coiled-coil region" evidence="5">
    <location>
        <begin position="112"/>
        <end position="139"/>
    </location>
</feature>
<dbReference type="GO" id="GO:0002009">
    <property type="term" value="P:morphogenesis of an epithelium"/>
    <property type="evidence" value="ECO:0000318"/>
    <property type="project" value="GO_Central"/>
</dbReference>
<evidence type="ECO:0000256" key="4">
    <source>
        <dbReference type="RuleBase" id="RU000685"/>
    </source>
</evidence>
<evidence type="ECO:0000256" key="5">
    <source>
        <dbReference type="SAM" id="Coils"/>
    </source>
</evidence>
<dbReference type="Proteomes" id="UP000002280">
    <property type="component" value="Chromosome 2"/>
</dbReference>
<feature type="region of interest" description="Disordered" evidence="6">
    <location>
        <begin position="423"/>
        <end position="465"/>
    </location>
</feature>
<dbReference type="GO" id="GO:0030855">
    <property type="term" value="P:epithelial cell differentiation"/>
    <property type="evidence" value="ECO:0000318"/>
    <property type="project" value="GO_Central"/>
</dbReference>
<dbReference type="InParanoid" id="A0A5F8HF59"/>
<reference evidence="8 9" key="1">
    <citation type="journal article" date="2007" name="Nature">
        <title>Genome of the marsupial Monodelphis domestica reveals innovation in non-coding sequences.</title>
        <authorList>
            <person name="Mikkelsen T.S."/>
            <person name="Wakefield M.J."/>
            <person name="Aken B."/>
            <person name="Amemiya C.T."/>
            <person name="Chang J.L."/>
            <person name="Duke S."/>
            <person name="Garber M."/>
            <person name="Gentles A.J."/>
            <person name="Goodstadt L."/>
            <person name="Heger A."/>
            <person name="Jurka J."/>
            <person name="Kamal M."/>
            <person name="Mauceli E."/>
            <person name="Searle S.M."/>
            <person name="Sharpe T."/>
            <person name="Baker M.L."/>
            <person name="Batzer M.A."/>
            <person name="Benos P.V."/>
            <person name="Belov K."/>
            <person name="Clamp M."/>
            <person name="Cook A."/>
            <person name="Cuff J."/>
            <person name="Das R."/>
            <person name="Davidow L."/>
            <person name="Deakin J.E."/>
            <person name="Fazzari M.J."/>
            <person name="Glass J.L."/>
            <person name="Grabherr M."/>
            <person name="Greally J.M."/>
            <person name="Gu W."/>
            <person name="Hore T.A."/>
            <person name="Huttley G.A."/>
            <person name="Kleber M."/>
            <person name="Jirtle R.L."/>
            <person name="Koina E."/>
            <person name="Lee J.T."/>
            <person name="Mahony S."/>
            <person name="Marra M.A."/>
            <person name="Miller R.D."/>
            <person name="Nicholls R.D."/>
            <person name="Oda M."/>
            <person name="Papenfuss A.T."/>
            <person name="Parra Z.E."/>
            <person name="Pollock D.D."/>
            <person name="Ray D.A."/>
            <person name="Schein J.E."/>
            <person name="Speed T.P."/>
            <person name="Thompson K."/>
            <person name="VandeBerg J.L."/>
            <person name="Wade C.M."/>
            <person name="Walker J.A."/>
            <person name="Waters P.D."/>
            <person name="Webber C."/>
            <person name="Weidman J.R."/>
            <person name="Xie X."/>
            <person name="Zody M.C."/>
            <person name="Baldwin J."/>
            <person name="Abdouelleil A."/>
            <person name="Abdulkadir J."/>
            <person name="Abebe A."/>
            <person name="Abera B."/>
            <person name="Abreu J."/>
            <person name="Acer S.C."/>
            <person name="Aftuck L."/>
            <person name="Alexander A."/>
            <person name="An P."/>
            <person name="Anderson E."/>
            <person name="Anderson S."/>
            <person name="Arachi H."/>
            <person name="Azer M."/>
            <person name="Bachantsang P."/>
            <person name="Barry A."/>
            <person name="Bayul T."/>
            <person name="Berlin A."/>
            <person name="Bessette D."/>
            <person name="Bloom T."/>
            <person name="Bloom T."/>
            <person name="Boguslavskiy L."/>
            <person name="Bonnet C."/>
            <person name="Boukhgalter B."/>
            <person name="Bourzgui I."/>
            <person name="Brown A."/>
            <person name="Cahill P."/>
            <person name="Channer S."/>
            <person name="Cheshatsang Y."/>
            <person name="Chuda L."/>
            <person name="Citroen M."/>
            <person name="Collymore A."/>
            <person name="Cooke P."/>
            <person name="Costello M."/>
            <person name="D'Aco K."/>
            <person name="Daza R."/>
            <person name="De Haan G."/>
            <person name="DeGray S."/>
            <person name="DeMaso C."/>
            <person name="Dhargay N."/>
            <person name="Dooley K."/>
            <person name="Dooley E."/>
            <person name="Doricent M."/>
            <person name="Dorje P."/>
            <person name="Dorjee K."/>
            <person name="Dupes A."/>
            <person name="Elong R."/>
            <person name="Falk J."/>
            <person name="Farina A."/>
            <person name="Faro S."/>
            <person name="Ferguson D."/>
            <person name="Fisher S."/>
            <person name="Foley C.D."/>
            <person name="Franke A."/>
            <person name="Friedrich D."/>
            <person name="Gadbois L."/>
            <person name="Gearin G."/>
            <person name="Gearin C.R."/>
            <person name="Giannoukos G."/>
            <person name="Goode T."/>
            <person name="Graham J."/>
            <person name="Grandbois E."/>
            <person name="Grewal S."/>
            <person name="Gyaltsen K."/>
            <person name="Hafez N."/>
            <person name="Hagos B."/>
            <person name="Hall J."/>
            <person name="Henson C."/>
            <person name="Hollinger A."/>
            <person name="Honan T."/>
            <person name="Huard M.D."/>
            <person name="Hughes L."/>
            <person name="Hurhula B."/>
            <person name="Husby M.E."/>
            <person name="Kamat A."/>
            <person name="Kanga B."/>
            <person name="Kashin S."/>
            <person name="Khazanovich D."/>
            <person name="Kisner P."/>
            <person name="Lance K."/>
            <person name="Lara M."/>
            <person name="Lee W."/>
            <person name="Lennon N."/>
            <person name="Letendre F."/>
            <person name="LeVine R."/>
            <person name="Lipovsky A."/>
            <person name="Liu X."/>
            <person name="Liu J."/>
            <person name="Liu S."/>
            <person name="Lokyitsang T."/>
            <person name="Lokyitsang Y."/>
            <person name="Lubonja R."/>
            <person name="Lui A."/>
            <person name="MacDonald P."/>
            <person name="Magnisalis V."/>
            <person name="Maru K."/>
            <person name="Matthews C."/>
            <person name="McCusker W."/>
            <person name="McDonough S."/>
            <person name="Mehta T."/>
            <person name="Meldrim J."/>
            <person name="Meneus L."/>
            <person name="Mihai O."/>
            <person name="Mihalev A."/>
            <person name="Mihova T."/>
            <person name="Mittelman R."/>
            <person name="Mlenga V."/>
            <person name="Montmayeur A."/>
            <person name="Mulrain L."/>
            <person name="Navidi A."/>
            <person name="Naylor J."/>
            <person name="Negash T."/>
            <person name="Nguyen T."/>
            <person name="Nguyen N."/>
            <person name="Nicol R."/>
            <person name="Norbu C."/>
            <person name="Norbu N."/>
            <person name="Novod N."/>
            <person name="O'Neill B."/>
            <person name="Osman S."/>
            <person name="Markiewicz E."/>
            <person name="Oyono O.L."/>
            <person name="Patti C."/>
            <person name="Phunkhang P."/>
            <person name="Pierre F."/>
            <person name="Priest M."/>
            <person name="Raghuraman S."/>
            <person name="Rege F."/>
            <person name="Reyes R."/>
            <person name="Rise C."/>
            <person name="Rogov P."/>
            <person name="Ross K."/>
            <person name="Ryan E."/>
            <person name="Settipalli S."/>
            <person name="Shea T."/>
            <person name="Sherpa N."/>
            <person name="Shi L."/>
            <person name="Shih D."/>
            <person name="Sparrow T."/>
            <person name="Spaulding J."/>
            <person name="Stalker J."/>
            <person name="Stange-Thomann N."/>
            <person name="Stavropoulos S."/>
            <person name="Stone C."/>
            <person name="Strader C."/>
            <person name="Tesfaye S."/>
            <person name="Thomson T."/>
            <person name="Thoulutsang Y."/>
            <person name="Thoulutsang D."/>
            <person name="Topham K."/>
            <person name="Topping I."/>
            <person name="Tsamla T."/>
            <person name="Vassiliev H."/>
            <person name="Vo A."/>
            <person name="Wangchuk T."/>
            <person name="Wangdi T."/>
            <person name="Weiand M."/>
            <person name="Wilkinson J."/>
            <person name="Wilson A."/>
            <person name="Yadav S."/>
            <person name="Young G."/>
            <person name="Yu Q."/>
            <person name="Zembek L."/>
            <person name="Zhong D."/>
            <person name="Zimmer A."/>
            <person name="Zwirko Z."/>
            <person name="Jaffe D.B."/>
            <person name="Alvarez P."/>
            <person name="Brockman W."/>
            <person name="Butler J."/>
            <person name="Chin C."/>
            <person name="Gnerre S."/>
            <person name="MacCallum I."/>
            <person name="Graves J.A."/>
            <person name="Ponting C.P."/>
            <person name="Breen M."/>
            <person name="Samollow P.B."/>
            <person name="Lander E.S."/>
            <person name="Lindblad-Toh K."/>
        </authorList>
    </citation>
    <scope>NUCLEOTIDE SEQUENCE [LARGE SCALE GENOMIC DNA]</scope>
</reference>
<dbReference type="PANTHER" id="PTHR23239">
    <property type="entry name" value="INTERMEDIATE FILAMENT"/>
    <property type="match status" value="1"/>
</dbReference>
<feature type="coiled-coil region" evidence="5">
    <location>
        <begin position="364"/>
        <end position="419"/>
    </location>
</feature>
<comment type="similarity">
    <text evidence="4">Belongs to the intermediate filament family.</text>
</comment>
<evidence type="ECO:0000256" key="1">
    <source>
        <dbReference type="ARBA" id="ARBA00022744"/>
    </source>
</evidence>
<proteinExistence type="inferred from homology"/>
<dbReference type="PROSITE" id="PS00226">
    <property type="entry name" value="IF_ROD_1"/>
    <property type="match status" value="1"/>
</dbReference>
<evidence type="ECO:0000313" key="9">
    <source>
        <dbReference type="Proteomes" id="UP000002280"/>
    </source>
</evidence>